<dbReference type="Proteomes" id="UP001154282">
    <property type="component" value="Unassembled WGS sequence"/>
</dbReference>
<evidence type="ECO:0000313" key="1">
    <source>
        <dbReference type="EMBL" id="CAI0552822.1"/>
    </source>
</evidence>
<evidence type="ECO:0000313" key="2">
    <source>
        <dbReference type="Proteomes" id="UP001154282"/>
    </source>
</evidence>
<comment type="caution">
    <text evidence="1">The sequence shown here is derived from an EMBL/GenBank/DDBJ whole genome shotgun (WGS) entry which is preliminary data.</text>
</comment>
<gene>
    <name evidence="1" type="ORF">LITE_LOCUS46598</name>
</gene>
<accession>A0AAV0R8R8</accession>
<reference evidence="1" key="1">
    <citation type="submission" date="2022-08" db="EMBL/GenBank/DDBJ databases">
        <authorList>
            <person name="Gutierrez-Valencia J."/>
        </authorList>
    </citation>
    <scope>NUCLEOTIDE SEQUENCE</scope>
</reference>
<dbReference type="AlphaFoldDB" id="A0AAV0R8R8"/>
<organism evidence="1 2">
    <name type="scientific">Linum tenue</name>
    <dbReference type="NCBI Taxonomy" id="586396"/>
    <lineage>
        <taxon>Eukaryota</taxon>
        <taxon>Viridiplantae</taxon>
        <taxon>Streptophyta</taxon>
        <taxon>Embryophyta</taxon>
        <taxon>Tracheophyta</taxon>
        <taxon>Spermatophyta</taxon>
        <taxon>Magnoliopsida</taxon>
        <taxon>eudicotyledons</taxon>
        <taxon>Gunneridae</taxon>
        <taxon>Pentapetalae</taxon>
        <taxon>rosids</taxon>
        <taxon>fabids</taxon>
        <taxon>Malpighiales</taxon>
        <taxon>Linaceae</taxon>
        <taxon>Linum</taxon>
    </lineage>
</organism>
<sequence length="120" mass="12309">MLQRLGMVMATPGLIPACLAKGDSSTAQRHLGAALISPPTLEQHAGGTAALAFRAALKHGLRLAAAAPIGVFPQALPPLPPPRRPAASTLIIVSALERNRRESMAAAASQFALAAAMINM</sequence>
<name>A0AAV0R8R8_9ROSI</name>
<protein>
    <submittedName>
        <fullName evidence="1">Uncharacterized protein</fullName>
    </submittedName>
</protein>
<dbReference type="EMBL" id="CAMGYJ010000010">
    <property type="protein sequence ID" value="CAI0552822.1"/>
    <property type="molecule type" value="Genomic_DNA"/>
</dbReference>
<keyword evidence="2" id="KW-1185">Reference proteome</keyword>
<proteinExistence type="predicted"/>